<feature type="transmembrane region" description="Helical" evidence="1">
    <location>
        <begin position="6"/>
        <end position="29"/>
    </location>
</feature>
<reference evidence="2 3" key="1">
    <citation type="journal article" date="2018" name="IMA Fungus">
        <title>IMA Genome-F 9: Draft genome sequence of Annulohypoxylon stygium, Aspergillus mulundensis, Berkeleyomyces basicola (syn. Thielaviopsis basicola), Ceratocystis smalleyi, two Cercospora beticola strains, Coleophoma cylindrospora, Fusarium fracticaudum, Phialophora cf. hyalina, and Morchella septimelata.</title>
        <authorList>
            <person name="Wingfield B.D."/>
            <person name="Bills G.F."/>
            <person name="Dong Y."/>
            <person name="Huang W."/>
            <person name="Nel W.J."/>
            <person name="Swalarsk-Parry B.S."/>
            <person name="Vaghefi N."/>
            <person name="Wilken P.M."/>
            <person name="An Z."/>
            <person name="de Beer Z.W."/>
            <person name="De Vos L."/>
            <person name="Chen L."/>
            <person name="Duong T.A."/>
            <person name="Gao Y."/>
            <person name="Hammerbacher A."/>
            <person name="Kikkert J.R."/>
            <person name="Li Y."/>
            <person name="Li H."/>
            <person name="Li K."/>
            <person name="Li Q."/>
            <person name="Liu X."/>
            <person name="Ma X."/>
            <person name="Naidoo K."/>
            <person name="Pethybridge S.J."/>
            <person name="Sun J."/>
            <person name="Steenkamp E.T."/>
            <person name="van der Nest M.A."/>
            <person name="van Wyk S."/>
            <person name="Wingfield M.J."/>
            <person name="Xiong C."/>
            <person name="Yue Q."/>
            <person name="Zhang X."/>
        </authorList>
    </citation>
    <scope>NUCLEOTIDE SEQUENCE [LARGE SCALE GENOMIC DNA]</scope>
    <source>
        <strain evidence="2 3">BP5796</strain>
    </source>
</reference>
<name>A0A3D8SYB4_9HELO</name>
<evidence type="ECO:0000313" key="2">
    <source>
        <dbReference type="EMBL" id="RDW91250.1"/>
    </source>
</evidence>
<keyword evidence="1" id="KW-0812">Transmembrane</keyword>
<dbReference type="OrthoDB" id="3340520at2759"/>
<evidence type="ECO:0000313" key="3">
    <source>
        <dbReference type="Proteomes" id="UP000256328"/>
    </source>
</evidence>
<dbReference type="AlphaFoldDB" id="A0A3D8SYB4"/>
<organism evidence="2 3">
    <name type="scientific">Coleophoma crateriformis</name>
    <dbReference type="NCBI Taxonomy" id="565419"/>
    <lineage>
        <taxon>Eukaryota</taxon>
        <taxon>Fungi</taxon>
        <taxon>Dikarya</taxon>
        <taxon>Ascomycota</taxon>
        <taxon>Pezizomycotina</taxon>
        <taxon>Leotiomycetes</taxon>
        <taxon>Helotiales</taxon>
        <taxon>Dermateaceae</taxon>
        <taxon>Coleophoma</taxon>
    </lineage>
</organism>
<dbReference type="InterPro" id="IPR010775">
    <property type="entry name" value="DUF1365"/>
</dbReference>
<keyword evidence="3" id="KW-1185">Reference proteome</keyword>
<dbReference type="Proteomes" id="UP000256328">
    <property type="component" value="Unassembled WGS sequence"/>
</dbReference>
<sequence length="629" mass="71004">MEITIPFSLVAIWALGNTADLTVFFIFFLSRNWDTLSKFVTAYVDPGTLLDTLKCGLSALALIQVIRFIRGLSVKSTPVQDGLPKPMLFPCRTSHTRLFPKKNTFSYSYLLAGVPIGWKGSSGGMLSVDLPKKNTPWYWKLLSITPDPASTWYSIDADDYMEPGHVELGLDGKLWRYLKTQGARREDFPYVYLVTAAKFMGYVSNPVSFWHLYGLDKELKAFVVEVNNTFNERHMYFSNTNLGVSDTSEVPKDTDFDWQNIEQEASSFDKSQKLGIKDQSKFRKHWSKDFYVSPFNSRKGSYSQLSYDPLFPALTGKGPVNTTLTLNSSKAHAKLVARVFSTKPAVDPSTMSLLGKIMFLAMWWWVGLATFPRTVHQAGILLFKRKMTFLLRPEPTKDTIGRQADDCETAIESAFRSYLRHLVEQADLPVVVKYISGGLPGSSEELMNSPAAQLAPHTVEVLEFKVLTPLFYSRFVRYADNLDALHHEFNESRTIWLSNSLILLDFLPSSVPALDRRFAGRWDQACFGAIRSLRARPAPIKGPMYAKDSNKHEVLPMPKPKAIQDGSFSALDEFVLQEASPLEHAEYRRGVLKLFLSDHLALGDPSFLGLELFIIKAAISWVVVKNYTL</sequence>
<protein>
    <submittedName>
        <fullName evidence="2">Uncharacterized protein</fullName>
    </submittedName>
</protein>
<dbReference type="PANTHER" id="PTHR33973">
    <property type="entry name" value="OS07G0153300 PROTEIN"/>
    <property type="match status" value="1"/>
</dbReference>
<dbReference type="PANTHER" id="PTHR33973:SF4">
    <property type="entry name" value="OS07G0153300 PROTEIN"/>
    <property type="match status" value="1"/>
</dbReference>
<comment type="caution">
    <text evidence="2">The sequence shown here is derived from an EMBL/GenBank/DDBJ whole genome shotgun (WGS) entry which is preliminary data.</text>
</comment>
<accession>A0A3D8SYB4</accession>
<dbReference type="EMBL" id="PDLN01000003">
    <property type="protein sequence ID" value="RDW91250.1"/>
    <property type="molecule type" value="Genomic_DNA"/>
</dbReference>
<keyword evidence="1" id="KW-0472">Membrane</keyword>
<dbReference type="Pfam" id="PF07103">
    <property type="entry name" value="DUF1365"/>
    <property type="match status" value="1"/>
</dbReference>
<evidence type="ECO:0000256" key="1">
    <source>
        <dbReference type="SAM" id="Phobius"/>
    </source>
</evidence>
<proteinExistence type="predicted"/>
<keyword evidence="1" id="KW-1133">Transmembrane helix</keyword>
<gene>
    <name evidence="2" type="ORF">BP5796_02415</name>
</gene>